<gene>
    <name evidence="7" type="ORF">PG994_013673</name>
</gene>
<reference evidence="7 8" key="1">
    <citation type="submission" date="2023-01" db="EMBL/GenBank/DDBJ databases">
        <title>Analysis of 21 Apiospora genomes using comparative genomics revels a genus with tremendous synthesis potential of carbohydrate active enzymes and secondary metabolites.</title>
        <authorList>
            <person name="Sorensen T."/>
        </authorList>
    </citation>
    <scope>NUCLEOTIDE SEQUENCE [LARGE SCALE GENOMIC DNA]</scope>
    <source>
        <strain evidence="7 8">CBS 135458</strain>
    </source>
</reference>
<comment type="caution">
    <text evidence="7">The sequence shown here is derived from an EMBL/GenBank/DDBJ whole genome shotgun (WGS) entry which is preliminary data.</text>
</comment>
<keyword evidence="3" id="KW-0274">FAD</keyword>
<evidence type="ECO:0000259" key="6">
    <source>
        <dbReference type="Pfam" id="PF01494"/>
    </source>
</evidence>
<accession>A0ABR1TB48</accession>
<dbReference type="Gene3D" id="3.30.9.10">
    <property type="entry name" value="D-Amino Acid Oxidase, subunit A, domain 2"/>
    <property type="match status" value="1"/>
</dbReference>
<organism evidence="7 8">
    <name type="scientific">Apiospora phragmitis</name>
    <dbReference type="NCBI Taxonomy" id="2905665"/>
    <lineage>
        <taxon>Eukaryota</taxon>
        <taxon>Fungi</taxon>
        <taxon>Dikarya</taxon>
        <taxon>Ascomycota</taxon>
        <taxon>Pezizomycotina</taxon>
        <taxon>Sordariomycetes</taxon>
        <taxon>Xylariomycetidae</taxon>
        <taxon>Amphisphaeriales</taxon>
        <taxon>Apiosporaceae</taxon>
        <taxon>Apiospora</taxon>
    </lineage>
</organism>
<dbReference type="Proteomes" id="UP001480595">
    <property type="component" value="Unassembled WGS sequence"/>
</dbReference>
<proteinExistence type="predicted"/>
<keyword evidence="8" id="KW-1185">Reference proteome</keyword>
<feature type="compositionally biased region" description="Basic residues" evidence="5">
    <location>
        <begin position="16"/>
        <end position="36"/>
    </location>
</feature>
<evidence type="ECO:0000256" key="1">
    <source>
        <dbReference type="ARBA" id="ARBA00005179"/>
    </source>
</evidence>
<dbReference type="InterPro" id="IPR002938">
    <property type="entry name" value="FAD-bd"/>
</dbReference>
<dbReference type="EMBL" id="JAQQWL010000013">
    <property type="protein sequence ID" value="KAK8043190.1"/>
    <property type="molecule type" value="Genomic_DNA"/>
</dbReference>
<protein>
    <recommendedName>
        <fullName evidence="6">FAD-binding domain-containing protein</fullName>
    </recommendedName>
</protein>
<evidence type="ECO:0000256" key="5">
    <source>
        <dbReference type="SAM" id="MobiDB-lite"/>
    </source>
</evidence>
<evidence type="ECO:0000256" key="2">
    <source>
        <dbReference type="ARBA" id="ARBA00022630"/>
    </source>
</evidence>
<feature type="region of interest" description="Disordered" evidence="5">
    <location>
        <begin position="14"/>
        <end position="43"/>
    </location>
</feature>
<dbReference type="InterPro" id="IPR036188">
    <property type="entry name" value="FAD/NAD-bd_sf"/>
</dbReference>
<keyword evidence="4" id="KW-0560">Oxidoreductase</keyword>
<feature type="domain" description="FAD-binding" evidence="6">
    <location>
        <begin position="44"/>
        <end position="187"/>
    </location>
</feature>
<evidence type="ECO:0000313" key="7">
    <source>
        <dbReference type="EMBL" id="KAK8043190.1"/>
    </source>
</evidence>
<dbReference type="RefSeq" id="XP_066710043.1">
    <property type="nucleotide sequence ID" value="XM_066865082.1"/>
</dbReference>
<dbReference type="GeneID" id="92098145"/>
<evidence type="ECO:0000256" key="3">
    <source>
        <dbReference type="ARBA" id="ARBA00022827"/>
    </source>
</evidence>
<dbReference type="Pfam" id="PF01494">
    <property type="entry name" value="FAD_binding_3"/>
    <property type="match status" value="1"/>
</dbReference>
<keyword evidence="2" id="KW-0285">Flavoprotein</keyword>
<dbReference type="SUPFAM" id="SSF51905">
    <property type="entry name" value="FAD/NAD(P)-binding domain"/>
    <property type="match status" value="1"/>
</dbReference>
<dbReference type="Gene3D" id="3.50.50.60">
    <property type="entry name" value="FAD/NAD(P)-binding domain"/>
    <property type="match status" value="1"/>
</dbReference>
<name>A0ABR1TB48_9PEZI</name>
<evidence type="ECO:0000313" key="8">
    <source>
        <dbReference type="Proteomes" id="UP001480595"/>
    </source>
</evidence>
<evidence type="ECO:0000256" key="4">
    <source>
        <dbReference type="ARBA" id="ARBA00023002"/>
    </source>
</evidence>
<comment type="pathway">
    <text evidence="1">Secondary metabolite biosynthesis.</text>
</comment>
<sequence length="193" mass="21341">MTIYAIAATQSLQPQRHWRVPTRTHPRPHCRRRSRRPPPSPPARAAIHVRVLEKEADTGTAPRACGYYGASHFALEKAGVYHLLRRAGFMTHGLCWRKLPADVDGTGRHKKLGEAIASLPFAAEGDTTYAAGAGQLNLPQSQFTRLLLGECLGTGRVEVLFRHELKAIRDEDGEEAVHVVARDASTEEDESFT</sequence>